<dbReference type="EMBL" id="VUNL01000015">
    <property type="protein sequence ID" value="MSV25736.1"/>
    <property type="molecule type" value="Genomic_DNA"/>
</dbReference>
<proteinExistence type="predicted"/>
<accession>A0A6I2V261</accession>
<comment type="caution">
    <text evidence="1">The sequence shown here is derived from an EMBL/GenBank/DDBJ whole genome shotgun (WGS) entry which is preliminary data.</text>
</comment>
<dbReference type="Proteomes" id="UP000430222">
    <property type="component" value="Unassembled WGS sequence"/>
</dbReference>
<organism evidence="1 2">
    <name type="scientific">Selenomonas montiformis</name>
    <dbReference type="NCBI Taxonomy" id="2652285"/>
    <lineage>
        <taxon>Bacteria</taxon>
        <taxon>Bacillati</taxon>
        <taxon>Bacillota</taxon>
        <taxon>Negativicutes</taxon>
        <taxon>Selenomonadales</taxon>
        <taxon>Selenomonadaceae</taxon>
        <taxon>Selenomonas</taxon>
    </lineage>
</organism>
<name>A0A6I2V261_9FIRM</name>
<dbReference type="AlphaFoldDB" id="A0A6I2V261"/>
<gene>
    <name evidence="1" type="ORF">FYJ78_11305</name>
</gene>
<dbReference type="RefSeq" id="WP_154621498.1">
    <property type="nucleotide sequence ID" value="NZ_VUNL01000015.1"/>
</dbReference>
<evidence type="ECO:0000313" key="1">
    <source>
        <dbReference type="EMBL" id="MSV25736.1"/>
    </source>
</evidence>
<reference evidence="1 2" key="1">
    <citation type="submission" date="2019-08" db="EMBL/GenBank/DDBJ databases">
        <title>In-depth cultivation of the pig gut microbiome towards novel bacterial diversity and tailored functional studies.</title>
        <authorList>
            <person name="Wylensek D."/>
            <person name="Hitch T.C.A."/>
            <person name="Clavel T."/>
        </authorList>
    </citation>
    <scope>NUCLEOTIDE SEQUENCE [LARGE SCALE GENOMIC DNA]</scope>
    <source>
        <strain evidence="2">WCA-380-WT-3B3</strain>
    </source>
</reference>
<protein>
    <submittedName>
        <fullName evidence="1">Uncharacterized protein</fullName>
    </submittedName>
</protein>
<keyword evidence="2" id="KW-1185">Reference proteome</keyword>
<sequence>MGQVPLGVVAIPHCKMKGEKMKYLSKFDAEGKRISSYPLDVLMTAETIESMKSEGFIEISEEDWNYYIGNYGMGNYGTGYVRDAKTGKPVDAPAYVPTVGEKMSEIKASYESQIDALKESLATATLSGDDELVVDLKKEYADLMIEYQNALKGAE</sequence>
<evidence type="ECO:0000313" key="2">
    <source>
        <dbReference type="Proteomes" id="UP000430222"/>
    </source>
</evidence>